<dbReference type="AlphaFoldDB" id="A0A848LPG0"/>
<dbReference type="Pfam" id="PF00512">
    <property type="entry name" value="HisKA"/>
    <property type="match status" value="1"/>
</dbReference>
<dbReference type="FunFam" id="3.30.565.10:FF:000006">
    <property type="entry name" value="Sensor histidine kinase WalK"/>
    <property type="match status" value="1"/>
</dbReference>
<comment type="subcellular location">
    <subcellularLocation>
        <location evidence="2">Cell membrane</location>
        <topology evidence="2">Multi-pass membrane protein</topology>
    </subcellularLocation>
</comment>
<dbReference type="InterPro" id="IPR005467">
    <property type="entry name" value="His_kinase_dom"/>
</dbReference>
<dbReference type="SUPFAM" id="SSF47384">
    <property type="entry name" value="Homodimeric domain of signal transducing histidine kinase"/>
    <property type="match status" value="1"/>
</dbReference>
<dbReference type="Gene3D" id="3.30.450.40">
    <property type="match status" value="1"/>
</dbReference>
<dbReference type="CDD" id="cd00075">
    <property type="entry name" value="HATPase"/>
    <property type="match status" value="1"/>
</dbReference>
<evidence type="ECO:0000313" key="14">
    <source>
        <dbReference type="EMBL" id="NMO19775.1"/>
    </source>
</evidence>
<feature type="transmembrane region" description="Helical" evidence="12">
    <location>
        <begin position="213"/>
        <end position="231"/>
    </location>
</feature>
<evidence type="ECO:0000256" key="1">
    <source>
        <dbReference type="ARBA" id="ARBA00000085"/>
    </source>
</evidence>
<dbReference type="InterPro" id="IPR003018">
    <property type="entry name" value="GAF"/>
</dbReference>
<dbReference type="Gene3D" id="3.30.565.10">
    <property type="entry name" value="Histidine kinase-like ATPase, C-terminal domain"/>
    <property type="match status" value="1"/>
</dbReference>
<dbReference type="PRINTS" id="PR00344">
    <property type="entry name" value="BCTRLSENSOR"/>
</dbReference>
<gene>
    <name evidence="14" type="ORF">HG543_33600</name>
</gene>
<dbReference type="InterPro" id="IPR007895">
    <property type="entry name" value="MASE1"/>
</dbReference>
<dbReference type="InterPro" id="IPR003661">
    <property type="entry name" value="HisK_dim/P_dom"/>
</dbReference>
<dbReference type="SUPFAM" id="SSF55781">
    <property type="entry name" value="GAF domain-like"/>
    <property type="match status" value="1"/>
</dbReference>
<keyword evidence="7 12" id="KW-0812">Transmembrane</keyword>
<evidence type="ECO:0000256" key="6">
    <source>
        <dbReference type="ARBA" id="ARBA00022679"/>
    </source>
</evidence>
<feature type="transmembrane region" description="Helical" evidence="12">
    <location>
        <begin position="55"/>
        <end position="73"/>
    </location>
</feature>
<comment type="caution">
    <text evidence="14">The sequence shown here is derived from an EMBL/GenBank/DDBJ whole genome shotgun (WGS) entry which is preliminary data.</text>
</comment>
<keyword evidence="9 12" id="KW-1133">Transmembrane helix</keyword>
<dbReference type="EMBL" id="JABBJJ010000204">
    <property type="protein sequence ID" value="NMO19775.1"/>
    <property type="molecule type" value="Genomic_DNA"/>
</dbReference>
<sequence length="680" mass="72639">MALARRAVLLAVCFLALKLVSLRFVYAPLNSALLWLPAGLSLAFLLRSPRRMWPVLLAVIFGVEAGTAALNGFPARVAVAWGLGNVLRTLVGAALMNRFVGGPVRFHRVREVAGLLVLGGLVGTLPSATLGAGASALWVGTAPFWEEWWAWWLSDLLGTVLVAPVLLTWWPVGRKPLERGRLVEMGALLSLVAGVTLFIFHRPGTSEQDVLATLPYAAFPLVIAAALRLGARGASSASAVMGGLAVAYTGQGHGPFGMLPVSTAERVMSVQVFLAVLSLTALTLAAVVAGRRRAEVAQRVLAATGAVLAESPDWGATLPRVARLIVPELCAGAAIWLVDAQGLVERVAAAGWTAEREAGLRGRFPPLPRGPRRWRNPGGSGVLVPLRVRGQVVGALALVADGETRPLGHRDVLLAEDLAHRCAMALENARLLDEAHEAIDARDEFISVAAHELRTPLATLTLRVQSLMTQLRRAGTEEARLEKLGLIFRQVERLTGLVESVLDVGRVNAGTLELRREHVDLSALVEEGVARFADDAARAGCELRLRMEPPHVWAWLDRGRVEQALGHLLGNAIKFGIGQPVDISLTEVDGRARLTVTDHGIGIPGDAMERIFGRFERAVSSHQYGGLGMGLFLTRRIAEAHGGSIRVESAAGTGTTFVLELPLAPRPARRPEESQPQPGA</sequence>
<proteinExistence type="predicted"/>
<dbReference type="PANTHER" id="PTHR43711:SF1">
    <property type="entry name" value="HISTIDINE KINASE 1"/>
    <property type="match status" value="1"/>
</dbReference>
<dbReference type="PROSITE" id="PS50109">
    <property type="entry name" value="HIS_KIN"/>
    <property type="match status" value="1"/>
</dbReference>
<evidence type="ECO:0000256" key="9">
    <source>
        <dbReference type="ARBA" id="ARBA00022989"/>
    </source>
</evidence>
<dbReference type="PANTHER" id="PTHR43711">
    <property type="entry name" value="TWO-COMPONENT HISTIDINE KINASE"/>
    <property type="match status" value="1"/>
</dbReference>
<dbReference type="RefSeq" id="WP_169349015.1">
    <property type="nucleotide sequence ID" value="NZ_JABBJJ010000204.1"/>
</dbReference>
<evidence type="ECO:0000256" key="3">
    <source>
        <dbReference type="ARBA" id="ARBA00012438"/>
    </source>
</evidence>
<evidence type="ECO:0000256" key="10">
    <source>
        <dbReference type="ARBA" id="ARBA00023012"/>
    </source>
</evidence>
<comment type="catalytic activity">
    <reaction evidence="1">
        <text>ATP + protein L-histidine = ADP + protein N-phospho-L-histidine.</text>
        <dbReference type="EC" id="2.7.13.3"/>
    </reaction>
</comment>
<accession>A0A848LPG0</accession>
<dbReference type="SMART" id="SM00388">
    <property type="entry name" value="HisKA"/>
    <property type="match status" value="1"/>
</dbReference>
<keyword evidence="15" id="KW-1185">Reference proteome</keyword>
<protein>
    <recommendedName>
        <fullName evidence="3">histidine kinase</fullName>
        <ecNumber evidence="3">2.7.13.3</ecNumber>
    </recommendedName>
</protein>
<feature type="transmembrane region" description="Helical" evidence="12">
    <location>
        <begin position="32"/>
        <end position="48"/>
    </location>
</feature>
<dbReference type="Pfam" id="PF02518">
    <property type="entry name" value="HATPase_c"/>
    <property type="match status" value="1"/>
</dbReference>
<evidence type="ECO:0000256" key="4">
    <source>
        <dbReference type="ARBA" id="ARBA00022475"/>
    </source>
</evidence>
<dbReference type="SUPFAM" id="SSF55874">
    <property type="entry name" value="ATPase domain of HSP90 chaperone/DNA topoisomerase II/histidine kinase"/>
    <property type="match status" value="1"/>
</dbReference>
<dbReference type="InterPro" id="IPR050736">
    <property type="entry name" value="Sensor_HK_Regulatory"/>
</dbReference>
<keyword evidence="10" id="KW-0902">Two-component regulatory system</keyword>
<evidence type="ECO:0000256" key="5">
    <source>
        <dbReference type="ARBA" id="ARBA00022553"/>
    </source>
</evidence>
<feature type="domain" description="Histidine kinase" evidence="13">
    <location>
        <begin position="448"/>
        <end position="665"/>
    </location>
</feature>
<dbReference type="SMART" id="SM00065">
    <property type="entry name" value="GAF"/>
    <property type="match status" value="1"/>
</dbReference>
<dbReference type="SMART" id="SM00387">
    <property type="entry name" value="HATPase_c"/>
    <property type="match status" value="1"/>
</dbReference>
<keyword evidence="6" id="KW-0808">Transferase</keyword>
<evidence type="ECO:0000259" key="13">
    <source>
        <dbReference type="PROSITE" id="PS50109"/>
    </source>
</evidence>
<evidence type="ECO:0000256" key="11">
    <source>
        <dbReference type="ARBA" id="ARBA00023136"/>
    </source>
</evidence>
<dbReference type="EC" id="2.7.13.3" evidence="3"/>
<dbReference type="InterPro" id="IPR004358">
    <property type="entry name" value="Sig_transdc_His_kin-like_C"/>
</dbReference>
<dbReference type="InterPro" id="IPR003594">
    <property type="entry name" value="HATPase_dom"/>
</dbReference>
<evidence type="ECO:0000256" key="12">
    <source>
        <dbReference type="SAM" id="Phobius"/>
    </source>
</evidence>
<evidence type="ECO:0000256" key="8">
    <source>
        <dbReference type="ARBA" id="ARBA00022777"/>
    </source>
</evidence>
<dbReference type="Gene3D" id="1.10.287.130">
    <property type="match status" value="1"/>
</dbReference>
<evidence type="ECO:0000256" key="7">
    <source>
        <dbReference type="ARBA" id="ARBA00022692"/>
    </source>
</evidence>
<keyword evidence="5" id="KW-0597">Phosphoprotein</keyword>
<evidence type="ECO:0000313" key="15">
    <source>
        <dbReference type="Proteomes" id="UP000518300"/>
    </source>
</evidence>
<feature type="transmembrane region" description="Helical" evidence="12">
    <location>
        <begin position="182"/>
        <end position="201"/>
    </location>
</feature>
<dbReference type="Proteomes" id="UP000518300">
    <property type="component" value="Unassembled WGS sequence"/>
</dbReference>
<dbReference type="InterPro" id="IPR029016">
    <property type="entry name" value="GAF-like_dom_sf"/>
</dbReference>
<name>A0A848LPG0_9BACT</name>
<feature type="transmembrane region" description="Helical" evidence="12">
    <location>
        <begin position="238"/>
        <end position="256"/>
    </location>
</feature>
<keyword evidence="4" id="KW-1003">Cell membrane</keyword>
<reference evidence="14 15" key="1">
    <citation type="submission" date="2020-04" db="EMBL/GenBank/DDBJ databases">
        <title>Draft genome of Pyxidicoccus fallax type strain.</title>
        <authorList>
            <person name="Whitworth D.E."/>
        </authorList>
    </citation>
    <scope>NUCLEOTIDE SEQUENCE [LARGE SCALE GENOMIC DNA]</scope>
    <source>
        <strain evidence="14 15">DSM 14698</strain>
    </source>
</reference>
<feature type="transmembrane region" description="Helical" evidence="12">
    <location>
        <begin position="112"/>
        <end position="137"/>
    </location>
</feature>
<dbReference type="InterPro" id="IPR036097">
    <property type="entry name" value="HisK_dim/P_sf"/>
</dbReference>
<feature type="transmembrane region" description="Helical" evidence="12">
    <location>
        <begin position="149"/>
        <end position="170"/>
    </location>
</feature>
<dbReference type="CDD" id="cd00082">
    <property type="entry name" value="HisKA"/>
    <property type="match status" value="1"/>
</dbReference>
<feature type="transmembrane region" description="Helical" evidence="12">
    <location>
        <begin position="79"/>
        <end position="100"/>
    </location>
</feature>
<feature type="transmembrane region" description="Helical" evidence="12">
    <location>
        <begin position="268"/>
        <end position="289"/>
    </location>
</feature>
<keyword evidence="8" id="KW-0418">Kinase</keyword>
<dbReference type="GO" id="GO:0005886">
    <property type="term" value="C:plasma membrane"/>
    <property type="evidence" value="ECO:0007669"/>
    <property type="project" value="UniProtKB-SubCell"/>
</dbReference>
<dbReference type="Pfam" id="PF05231">
    <property type="entry name" value="MASE1"/>
    <property type="match status" value="1"/>
</dbReference>
<keyword evidence="11 12" id="KW-0472">Membrane</keyword>
<evidence type="ECO:0000256" key="2">
    <source>
        <dbReference type="ARBA" id="ARBA00004651"/>
    </source>
</evidence>
<dbReference type="GO" id="GO:0000155">
    <property type="term" value="F:phosphorelay sensor kinase activity"/>
    <property type="evidence" value="ECO:0007669"/>
    <property type="project" value="InterPro"/>
</dbReference>
<organism evidence="14 15">
    <name type="scientific">Pyxidicoccus fallax</name>
    <dbReference type="NCBI Taxonomy" id="394095"/>
    <lineage>
        <taxon>Bacteria</taxon>
        <taxon>Pseudomonadati</taxon>
        <taxon>Myxococcota</taxon>
        <taxon>Myxococcia</taxon>
        <taxon>Myxococcales</taxon>
        <taxon>Cystobacterineae</taxon>
        <taxon>Myxococcaceae</taxon>
        <taxon>Pyxidicoccus</taxon>
    </lineage>
</organism>
<dbReference type="InterPro" id="IPR036890">
    <property type="entry name" value="HATPase_C_sf"/>
</dbReference>